<dbReference type="CDD" id="cd06662">
    <property type="entry name" value="SURF1"/>
    <property type="match status" value="1"/>
</dbReference>
<accession>A0ABN2R8W5</accession>
<feature type="compositionally biased region" description="Low complexity" evidence="7">
    <location>
        <begin position="118"/>
        <end position="130"/>
    </location>
</feature>
<dbReference type="Proteomes" id="UP001500013">
    <property type="component" value="Unassembled WGS sequence"/>
</dbReference>
<keyword evidence="4 6" id="KW-1133">Transmembrane helix</keyword>
<evidence type="ECO:0000256" key="5">
    <source>
        <dbReference type="ARBA" id="ARBA00023136"/>
    </source>
</evidence>
<feature type="compositionally biased region" description="Basic and acidic residues" evidence="7">
    <location>
        <begin position="104"/>
        <end position="113"/>
    </location>
</feature>
<dbReference type="InterPro" id="IPR045214">
    <property type="entry name" value="Surf1/Surf4"/>
</dbReference>
<evidence type="ECO:0000256" key="6">
    <source>
        <dbReference type="RuleBase" id="RU363076"/>
    </source>
</evidence>
<evidence type="ECO:0000256" key="7">
    <source>
        <dbReference type="SAM" id="MobiDB-lite"/>
    </source>
</evidence>
<sequence>MGLTKRVVTLGSGLALSIRAFASAKDFGAPRCLPAAMAVGSSADVAATVGMVLPAAPPAPVDPVGGSTVTVTVGRPDPASVAPQEARRAATATAATSQRARGGIRRERRDKGDMAQQSATGGAPAPVAGSGPAATVTYPWEVFRRLLTPRWVGMLAALLVVVAACVLLGLWQLGVARDSGRKEVVAAASTLERAPLQQVTGPHSAFRGEYSNRPVTVTGTYAAARTLLVVDRRLDGRVGSWVVTPLETQGGTVPVLRGFVDGTPTEVPEPPSGTVTVTGTLGPGESPKPGGPLPAPQVRSVDLAALVNEWPGDLYNVVVLASAESAGPDTGNPLSPAGLTRVPPPELDAPLNLRNAAYAVQWWVFGIFAIWMWWKMFRAEQQAGEPVAAPREGVPT</sequence>
<evidence type="ECO:0000313" key="10">
    <source>
        <dbReference type="Proteomes" id="UP001500013"/>
    </source>
</evidence>
<name>A0ABN2R8W5_9MICO</name>
<keyword evidence="8" id="KW-0732">Signal</keyword>
<gene>
    <name evidence="9" type="ORF">GCM10009817_01540</name>
</gene>
<feature type="transmembrane region" description="Helical" evidence="6">
    <location>
        <begin position="356"/>
        <end position="374"/>
    </location>
</feature>
<organism evidence="9 10">
    <name type="scientific">Terrabacter lapilli</name>
    <dbReference type="NCBI Taxonomy" id="436231"/>
    <lineage>
        <taxon>Bacteria</taxon>
        <taxon>Bacillati</taxon>
        <taxon>Actinomycetota</taxon>
        <taxon>Actinomycetes</taxon>
        <taxon>Micrococcales</taxon>
        <taxon>Intrasporangiaceae</taxon>
        <taxon>Terrabacter</taxon>
    </lineage>
</organism>
<dbReference type="EMBL" id="BAAAPU010000001">
    <property type="protein sequence ID" value="GAA1965451.1"/>
    <property type="molecule type" value="Genomic_DNA"/>
</dbReference>
<keyword evidence="10" id="KW-1185">Reference proteome</keyword>
<feature type="signal peptide" evidence="8">
    <location>
        <begin position="1"/>
        <end position="24"/>
    </location>
</feature>
<feature type="compositionally biased region" description="Low complexity" evidence="7">
    <location>
        <begin position="89"/>
        <end position="101"/>
    </location>
</feature>
<keyword evidence="6" id="KW-1003">Cell membrane</keyword>
<dbReference type="PROSITE" id="PS50895">
    <property type="entry name" value="SURF1"/>
    <property type="match status" value="1"/>
</dbReference>
<protein>
    <recommendedName>
        <fullName evidence="6">SURF1-like protein</fullName>
    </recommendedName>
</protein>
<evidence type="ECO:0000313" key="9">
    <source>
        <dbReference type="EMBL" id="GAA1965451.1"/>
    </source>
</evidence>
<feature type="region of interest" description="Disordered" evidence="7">
    <location>
        <begin position="75"/>
        <end position="130"/>
    </location>
</feature>
<evidence type="ECO:0000256" key="3">
    <source>
        <dbReference type="ARBA" id="ARBA00022692"/>
    </source>
</evidence>
<evidence type="ECO:0000256" key="4">
    <source>
        <dbReference type="ARBA" id="ARBA00022989"/>
    </source>
</evidence>
<reference evidence="9 10" key="1">
    <citation type="journal article" date="2019" name="Int. J. Syst. Evol. Microbiol.">
        <title>The Global Catalogue of Microorganisms (GCM) 10K type strain sequencing project: providing services to taxonomists for standard genome sequencing and annotation.</title>
        <authorList>
            <consortium name="The Broad Institute Genomics Platform"/>
            <consortium name="The Broad Institute Genome Sequencing Center for Infectious Disease"/>
            <person name="Wu L."/>
            <person name="Ma J."/>
        </authorList>
    </citation>
    <scope>NUCLEOTIDE SEQUENCE [LARGE SCALE GENOMIC DNA]</scope>
    <source>
        <strain evidence="9 10">JCM 15628</strain>
    </source>
</reference>
<comment type="subcellular location">
    <subcellularLocation>
        <location evidence="6">Cell membrane</location>
        <topology evidence="6">Multi-pass membrane protein</topology>
    </subcellularLocation>
    <subcellularLocation>
        <location evidence="1">Membrane</location>
    </subcellularLocation>
</comment>
<evidence type="ECO:0000256" key="2">
    <source>
        <dbReference type="ARBA" id="ARBA00007165"/>
    </source>
</evidence>
<feature type="chain" id="PRO_5046569095" description="SURF1-like protein" evidence="8">
    <location>
        <begin position="25"/>
        <end position="396"/>
    </location>
</feature>
<dbReference type="Pfam" id="PF02104">
    <property type="entry name" value="SURF1"/>
    <property type="match status" value="1"/>
</dbReference>
<keyword evidence="3 6" id="KW-0812">Transmembrane</keyword>
<proteinExistence type="inferred from homology"/>
<evidence type="ECO:0000256" key="1">
    <source>
        <dbReference type="ARBA" id="ARBA00004370"/>
    </source>
</evidence>
<dbReference type="InterPro" id="IPR002994">
    <property type="entry name" value="Surf1/Shy1"/>
</dbReference>
<comment type="caution">
    <text evidence="9">The sequence shown here is derived from an EMBL/GenBank/DDBJ whole genome shotgun (WGS) entry which is preliminary data.</text>
</comment>
<dbReference type="PANTHER" id="PTHR23427">
    <property type="entry name" value="SURFEIT LOCUS PROTEIN"/>
    <property type="match status" value="1"/>
</dbReference>
<feature type="transmembrane region" description="Helical" evidence="6">
    <location>
        <begin position="151"/>
        <end position="171"/>
    </location>
</feature>
<evidence type="ECO:0000256" key="8">
    <source>
        <dbReference type="SAM" id="SignalP"/>
    </source>
</evidence>
<comment type="similarity">
    <text evidence="2 6">Belongs to the SURF1 family.</text>
</comment>
<dbReference type="PANTHER" id="PTHR23427:SF2">
    <property type="entry name" value="SURFEIT LOCUS PROTEIN 1"/>
    <property type="match status" value="1"/>
</dbReference>
<keyword evidence="5 6" id="KW-0472">Membrane</keyword>